<organism evidence="1 2">
    <name type="scientific">Streptomyces katrae</name>
    <dbReference type="NCBI Taxonomy" id="68223"/>
    <lineage>
        <taxon>Bacteria</taxon>
        <taxon>Bacillati</taxon>
        <taxon>Actinomycetota</taxon>
        <taxon>Actinomycetes</taxon>
        <taxon>Kitasatosporales</taxon>
        <taxon>Streptomycetaceae</taxon>
        <taxon>Streptomyces</taxon>
    </lineage>
</organism>
<gene>
    <name evidence="1" type="ORF">VR44_40495</name>
</gene>
<comment type="caution">
    <text evidence="1">The sequence shown here is derived from an EMBL/GenBank/DDBJ whole genome shotgun (WGS) entry which is preliminary data.</text>
</comment>
<evidence type="ECO:0000313" key="2">
    <source>
        <dbReference type="Proteomes" id="UP000033551"/>
    </source>
</evidence>
<dbReference type="Proteomes" id="UP000033551">
    <property type="component" value="Unassembled WGS sequence"/>
</dbReference>
<dbReference type="EMBL" id="JZWV01001762">
    <property type="protein sequence ID" value="KJY16347.1"/>
    <property type="molecule type" value="Genomic_DNA"/>
</dbReference>
<sequence>MKYSFKGWGVDFPKGSKVRVVTSVMTADSTGFGGPTWDSPFETTLYASQSGSWSTPTTTKNAVKSDYEIQVTVDVYEGQKKVGTDHD</sequence>
<evidence type="ECO:0000313" key="1">
    <source>
        <dbReference type="EMBL" id="KJY16347.1"/>
    </source>
</evidence>
<reference evidence="1 2" key="1">
    <citation type="submission" date="2015-02" db="EMBL/GenBank/DDBJ databases">
        <authorList>
            <person name="Ju K.-S."/>
            <person name="Doroghazi J.R."/>
            <person name="Metcalf W."/>
        </authorList>
    </citation>
    <scope>NUCLEOTIDE SEQUENCE [LARGE SCALE GENOMIC DNA]</scope>
    <source>
        <strain evidence="1 2">NRRL ISP-5550</strain>
    </source>
</reference>
<feature type="non-terminal residue" evidence="1">
    <location>
        <position position="87"/>
    </location>
</feature>
<name>A0A0F4I338_9ACTN</name>
<proteinExistence type="predicted"/>
<dbReference type="AlphaFoldDB" id="A0A0F4I338"/>
<accession>A0A0F4I338</accession>
<protein>
    <submittedName>
        <fullName evidence="1">Uncharacterized protein</fullName>
    </submittedName>
</protein>
<keyword evidence="2" id="KW-1185">Reference proteome</keyword>